<evidence type="ECO:0000313" key="1">
    <source>
        <dbReference type="Proteomes" id="UP000887563"/>
    </source>
</evidence>
<accession>A0A914KNM1</accession>
<sequence>MTISCQITLNEVWMGIPWQCKFADKVALTENFERLIFLHVCLPQLIDFQQWTPFRESSGAKALTSMLTER</sequence>
<dbReference type="AlphaFoldDB" id="A0A914KNM1"/>
<keyword evidence="1" id="KW-1185">Reference proteome</keyword>
<dbReference type="WBParaSite" id="Minc3s00059g03055">
    <property type="protein sequence ID" value="Minc3s00059g03055"/>
    <property type="gene ID" value="Minc3s00059g03055"/>
</dbReference>
<proteinExistence type="predicted"/>
<evidence type="ECO:0000313" key="2">
    <source>
        <dbReference type="WBParaSite" id="Minc3s00059g03055"/>
    </source>
</evidence>
<organism evidence="1 2">
    <name type="scientific">Meloidogyne incognita</name>
    <name type="common">Southern root-knot nematode worm</name>
    <name type="synonym">Oxyuris incognita</name>
    <dbReference type="NCBI Taxonomy" id="6306"/>
    <lineage>
        <taxon>Eukaryota</taxon>
        <taxon>Metazoa</taxon>
        <taxon>Ecdysozoa</taxon>
        <taxon>Nematoda</taxon>
        <taxon>Chromadorea</taxon>
        <taxon>Rhabditida</taxon>
        <taxon>Tylenchina</taxon>
        <taxon>Tylenchomorpha</taxon>
        <taxon>Tylenchoidea</taxon>
        <taxon>Meloidogynidae</taxon>
        <taxon>Meloidogyninae</taxon>
        <taxon>Meloidogyne</taxon>
        <taxon>Meloidogyne incognita group</taxon>
    </lineage>
</organism>
<name>A0A914KNM1_MELIC</name>
<dbReference type="Proteomes" id="UP000887563">
    <property type="component" value="Unplaced"/>
</dbReference>
<protein>
    <submittedName>
        <fullName evidence="2">Uncharacterized protein</fullName>
    </submittedName>
</protein>
<reference evidence="2" key="1">
    <citation type="submission" date="2022-11" db="UniProtKB">
        <authorList>
            <consortium name="WormBaseParasite"/>
        </authorList>
    </citation>
    <scope>IDENTIFICATION</scope>
</reference>